<gene>
    <name evidence="2" type="ORF">J07HQW1_02381</name>
</gene>
<name>U1N6R4_9EURY</name>
<protein>
    <submittedName>
        <fullName evidence="2">Uncharacterized protein</fullName>
    </submittedName>
</protein>
<feature type="region of interest" description="Disordered" evidence="1">
    <location>
        <begin position="1"/>
        <end position="89"/>
    </location>
</feature>
<evidence type="ECO:0000256" key="1">
    <source>
        <dbReference type="SAM" id="MobiDB-lite"/>
    </source>
</evidence>
<dbReference type="EMBL" id="KE356560">
    <property type="protein sequence ID" value="ERG92345.1"/>
    <property type="molecule type" value="Genomic_DNA"/>
</dbReference>
<evidence type="ECO:0000313" key="3">
    <source>
        <dbReference type="Proteomes" id="UP000030649"/>
    </source>
</evidence>
<sequence length="89" mass="9329">MEKAKPVAYIEAGNHASCPSPAVEGARSSGVQSTAEQQQDSASGCQTRLARHCATGKRGESEMEMGGLHQNQNQSSNTGRQLPSGSITR</sequence>
<accession>U1N6R4</accession>
<proteinExistence type="predicted"/>
<reference evidence="2 3" key="1">
    <citation type="journal article" date="2013" name="PLoS ONE">
        <title>Assembly-driven community genomics of a hypersaline microbial ecosystem.</title>
        <authorList>
            <person name="Podell S."/>
            <person name="Ugalde J.A."/>
            <person name="Narasingarao P."/>
            <person name="Banfield J.F."/>
            <person name="Heidelberg K.B."/>
            <person name="Allen E.E."/>
        </authorList>
    </citation>
    <scope>NUCLEOTIDE SEQUENCE [LARGE SCALE GENOMIC DNA]</scope>
    <source>
        <strain evidence="3">J07HQW1</strain>
    </source>
</reference>
<feature type="compositionally biased region" description="Polar residues" evidence="1">
    <location>
        <begin position="69"/>
        <end position="89"/>
    </location>
</feature>
<feature type="compositionally biased region" description="Polar residues" evidence="1">
    <location>
        <begin position="29"/>
        <end position="46"/>
    </location>
</feature>
<dbReference type="Proteomes" id="UP000030649">
    <property type="component" value="Unassembled WGS sequence"/>
</dbReference>
<evidence type="ECO:0000313" key="2">
    <source>
        <dbReference type="EMBL" id="ERG92345.1"/>
    </source>
</evidence>
<dbReference type="AlphaFoldDB" id="U1N6R4"/>
<dbReference type="STRING" id="1238424.J07HQW1_02381"/>
<dbReference type="HOGENOM" id="CLU_2447609_0_0_2"/>
<organism evidence="2 3">
    <name type="scientific">Haloquadratum walsbyi J07HQW1</name>
    <dbReference type="NCBI Taxonomy" id="1238424"/>
    <lineage>
        <taxon>Archaea</taxon>
        <taxon>Methanobacteriati</taxon>
        <taxon>Methanobacteriota</taxon>
        <taxon>Stenosarchaea group</taxon>
        <taxon>Halobacteria</taxon>
        <taxon>Halobacteriales</taxon>
        <taxon>Haloferacaceae</taxon>
        <taxon>Haloquadratum</taxon>
    </lineage>
</organism>